<dbReference type="Gene3D" id="1.10.1200.10">
    <property type="entry name" value="ACP-like"/>
    <property type="match status" value="1"/>
</dbReference>
<dbReference type="InterPro" id="IPR023213">
    <property type="entry name" value="CAT-like_dom_sf"/>
</dbReference>
<dbReference type="SUPFAM" id="SSF52777">
    <property type="entry name" value="CoA-dependent acyltransferases"/>
    <property type="match status" value="3"/>
</dbReference>
<dbReference type="GO" id="GO:0044550">
    <property type="term" value="P:secondary metabolite biosynthetic process"/>
    <property type="evidence" value="ECO:0007669"/>
    <property type="project" value="TreeGrafter"/>
</dbReference>
<dbReference type="Proteomes" id="UP000230463">
    <property type="component" value="Unassembled WGS sequence"/>
</dbReference>
<dbReference type="AlphaFoldDB" id="A0A855G5V5"/>
<name>A0A855G5V5_9NEIS</name>
<dbReference type="PROSITE" id="PS00012">
    <property type="entry name" value="PHOSPHOPANTETHEINE"/>
    <property type="match status" value="1"/>
</dbReference>
<dbReference type="SUPFAM" id="SSF47336">
    <property type="entry name" value="ACP-like"/>
    <property type="match status" value="1"/>
</dbReference>
<evidence type="ECO:0000259" key="4">
    <source>
        <dbReference type="PROSITE" id="PS50075"/>
    </source>
</evidence>
<evidence type="ECO:0000313" key="5">
    <source>
        <dbReference type="EMBL" id="PIT59284.1"/>
    </source>
</evidence>
<dbReference type="Pfam" id="PF00550">
    <property type="entry name" value="PP-binding"/>
    <property type="match status" value="1"/>
</dbReference>
<proteinExistence type="predicted"/>
<sequence length="705" mass="79655">MSDTNTATAPSLANEREEYIWMQQLQEPEQVKYQLAAWLLNPYPDSAILHKSIHSLLATYTELNTRYEFTEDGDLYKYPDTDWTTCVQNEQAAQGQVTALLSTLAQQHWQPEITPPFLATVISTENSVILALRLHPILEEQFTLDGLIKEIHTSYINYSGSEHQLELTPVDLSSLNPAPAKKTQHTNVAALASIILTEFRSTLAEPNMTLDDDFFDFGGHSLLATRVIGNLQNNHGIKLNFNDFFKSPSARALANIAQQEQPVASVTQIQPEQQAPLTLAQDFLWQAYSAFDFSPVYNLPFAIEFQQPVNEEALQQAFNDLIIRHVGLRTLFKTSHQQTLQYTVPITELKQHQWFWPSSDSKDATLATEAAYKFDLTRELPLRIRLLKAHNGNTVLSFLVHHMVIDEWSLNTIMADLNIAYAARLQGKAPVWPNSVPSIHEFARMQQQNGINQQHLDYWCKRLQGAVKGLTLNSTVATASQNTAPQIEWLEIKFDSAFHRNISAFAKKHHASIFSVFYTAIATVLQKEGNLTEIVIGTSASGRTDPNYFDTVGYFTTMVAHRIRFNPQQPFTSLLADTSKQINESIEYADIPINHIQQALGIPDNQGLMFDVYIHIHTNNALNGQLNTPQGAIPYRQILPERNESMFGLHFEIMENQINNQHSLSMIITYQAHRYPTAVVERIAREVKQLLSKLAAQTSAQSGSQ</sequence>
<dbReference type="GO" id="GO:0031177">
    <property type="term" value="F:phosphopantetheine binding"/>
    <property type="evidence" value="ECO:0007669"/>
    <property type="project" value="TreeGrafter"/>
</dbReference>
<dbReference type="InterPro" id="IPR001242">
    <property type="entry name" value="Condensation_dom"/>
</dbReference>
<keyword evidence="3" id="KW-0597">Phosphoprotein</keyword>
<dbReference type="GO" id="GO:0043041">
    <property type="term" value="P:amino acid activation for nonribosomal peptide biosynthetic process"/>
    <property type="evidence" value="ECO:0007669"/>
    <property type="project" value="TreeGrafter"/>
</dbReference>
<dbReference type="Gene3D" id="3.30.559.10">
    <property type="entry name" value="Chloramphenicol acetyltransferase-like domain"/>
    <property type="match status" value="2"/>
</dbReference>
<protein>
    <submittedName>
        <fullName evidence="5">Acinetobactin biosynthesis protein</fullName>
    </submittedName>
</protein>
<dbReference type="RefSeq" id="WP_218966120.1">
    <property type="nucleotide sequence ID" value="NZ_MEIU01000061.1"/>
</dbReference>
<evidence type="ECO:0000256" key="1">
    <source>
        <dbReference type="ARBA" id="ARBA00001957"/>
    </source>
</evidence>
<evidence type="ECO:0000256" key="2">
    <source>
        <dbReference type="ARBA" id="ARBA00022450"/>
    </source>
</evidence>
<dbReference type="InterPro" id="IPR006162">
    <property type="entry name" value="Ppantetheine_attach_site"/>
</dbReference>
<accession>A0A855G5V5</accession>
<comment type="cofactor">
    <cofactor evidence="1">
        <name>pantetheine 4'-phosphate</name>
        <dbReference type="ChEBI" id="CHEBI:47942"/>
    </cofactor>
</comment>
<dbReference type="Gene3D" id="3.30.559.30">
    <property type="entry name" value="Nonribosomal peptide synthetase, condensation domain"/>
    <property type="match status" value="1"/>
</dbReference>
<dbReference type="PANTHER" id="PTHR45527">
    <property type="entry name" value="NONRIBOSOMAL PEPTIDE SYNTHETASE"/>
    <property type="match status" value="1"/>
</dbReference>
<comment type="caution">
    <text evidence="5">The sequence shown here is derived from an EMBL/GenBank/DDBJ whole genome shotgun (WGS) entry which is preliminary data.</text>
</comment>
<dbReference type="GO" id="GO:0003824">
    <property type="term" value="F:catalytic activity"/>
    <property type="evidence" value="ECO:0007669"/>
    <property type="project" value="InterPro"/>
</dbReference>
<organism evidence="5 6">
    <name type="scientific">Snodgrassella alvi</name>
    <dbReference type="NCBI Taxonomy" id="1196083"/>
    <lineage>
        <taxon>Bacteria</taxon>
        <taxon>Pseudomonadati</taxon>
        <taxon>Pseudomonadota</taxon>
        <taxon>Betaproteobacteria</taxon>
        <taxon>Neisseriales</taxon>
        <taxon>Neisseriaceae</taxon>
        <taxon>Snodgrassella</taxon>
    </lineage>
</organism>
<evidence type="ECO:0000256" key="3">
    <source>
        <dbReference type="ARBA" id="ARBA00022553"/>
    </source>
</evidence>
<dbReference type="PANTHER" id="PTHR45527:SF1">
    <property type="entry name" value="FATTY ACID SYNTHASE"/>
    <property type="match status" value="1"/>
</dbReference>
<dbReference type="EMBL" id="MEIU01000061">
    <property type="protein sequence ID" value="PIT59284.1"/>
    <property type="molecule type" value="Genomic_DNA"/>
</dbReference>
<dbReference type="InterPro" id="IPR009081">
    <property type="entry name" value="PP-bd_ACP"/>
</dbReference>
<feature type="domain" description="Carrier" evidence="4">
    <location>
        <begin position="186"/>
        <end position="261"/>
    </location>
</feature>
<gene>
    <name evidence="5" type="ORF">BHC57_09465</name>
</gene>
<reference evidence="5 6" key="1">
    <citation type="journal article" date="2017" name="MBio">
        <title>Type VI secretion-mediated competition in the bee gut microbiome.</title>
        <authorList>
            <person name="Steele M.I."/>
            <person name="Kwong W.K."/>
            <person name="Powell J.E."/>
            <person name="Whiteley M."/>
            <person name="Moran N.A."/>
        </authorList>
    </citation>
    <scope>NUCLEOTIDE SEQUENCE [LARGE SCALE GENOMIC DNA]</scope>
    <source>
        <strain evidence="5 6">HK3</strain>
    </source>
</reference>
<dbReference type="PROSITE" id="PS50075">
    <property type="entry name" value="CARRIER"/>
    <property type="match status" value="1"/>
</dbReference>
<keyword evidence="2" id="KW-0596">Phosphopantetheine</keyword>
<dbReference type="Pfam" id="PF00668">
    <property type="entry name" value="Condensation"/>
    <property type="match status" value="1"/>
</dbReference>
<dbReference type="InterPro" id="IPR036736">
    <property type="entry name" value="ACP-like_sf"/>
</dbReference>
<evidence type="ECO:0000313" key="6">
    <source>
        <dbReference type="Proteomes" id="UP000230463"/>
    </source>
</evidence>
<dbReference type="GO" id="GO:0005737">
    <property type="term" value="C:cytoplasm"/>
    <property type="evidence" value="ECO:0007669"/>
    <property type="project" value="TreeGrafter"/>
</dbReference>